<evidence type="ECO:0000256" key="1">
    <source>
        <dbReference type="ARBA" id="ARBA00023125"/>
    </source>
</evidence>
<protein>
    <recommendedName>
        <fullName evidence="2 3">Single-stranded DNA-binding protein</fullName>
        <shortName evidence="2">SSB</shortName>
    </recommendedName>
</protein>
<comment type="caution">
    <text evidence="5">The sequence shown here is derived from an EMBL/GenBank/DDBJ whole genome shotgun (WGS) entry which is preliminary data.</text>
</comment>
<keyword evidence="1 2" id="KW-0238">DNA-binding</keyword>
<dbReference type="Proteomes" id="UP001429357">
    <property type="component" value="Unassembled WGS sequence"/>
</dbReference>
<keyword evidence="2" id="KW-0227">DNA damage</keyword>
<organism evidence="5 6">
    <name type="scientific">Enterococcus diestrammenae</name>
    <dbReference type="NCBI Taxonomy" id="1155073"/>
    <lineage>
        <taxon>Bacteria</taxon>
        <taxon>Bacillati</taxon>
        <taxon>Bacillota</taxon>
        <taxon>Bacilli</taxon>
        <taxon>Lactobacillales</taxon>
        <taxon>Enterococcaceae</taxon>
        <taxon>Enterococcus</taxon>
    </lineage>
</organism>
<dbReference type="SUPFAM" id="SSF50249">
    <property type="entry name" value="Nucleic acid-binding proteins"/>
    <property type="match status" value="1"/>
</dbReference>
<dbReference type="PIRSF" id="PIRSF002070">
    <property type="entry name" value="SSB"/>
    <property type="match status" value="1"/>
</dbReference>
<keyword evidence="2" id="KW-0234">DNA repair</keyword>
<name>A0ABV0F5G2_9ENTE</name>
<comment type="caution">
    <text evidence="2">Lacks conserved residue(s) required for the propagation of feature annotation.</text>
</comment>
<reference evidence="5 6" key="2">
    <citation type="submission" date="2024-02" db="EMBL/GenBank/DDBJ databases">
        <title>The Genome Sequence of Enterococcus diestrammenae JM9A.</title>
        <authorList>
            <person name="Earl A."/>
            <person name="Manson A."/>
            <person name="Gilmore M."/>
            <person name="Sanders J."/>
            <person name="Shea T."/>
            <person name="Howe W."/>
            <person name="Livny J."/>
            <person name="Cuomo C."/>
            <person name="Neafsey D."/>
            <person name="Birren B."/>
        </authorList>
    </citation>
    <scope>NUCLEOTIDE SEQUENCE [LARGE SCALE GENOMIC DNA]</scope>
    <source>
        <strain evidence="5 6">JM9A</strain>
    </source>
</reference>
<gene>
    <name evidence="5" type="ORF">BAU18_002890</name>
</gene>
<accession>A0ABV0F5G2</accession>
<keyword evidence="6" id="KW-1185">Reference proteome</keyword>
<dbReference type="InterPro" id="IPR000424">
    <property type="entry name" value="Primosome_PriB/ssb"/>
</dbReference>
<dbReference type="PANTHER" id="PTHR10302:SF27">
    <property type="entry name" value="SINGLE-STRANDED DNA-BINDING PROTEIN"/>
    <property type="match status" value="1"/>
</dbReference>
<evidence type="ECO:0000313" key="6">
    <source>
        <dbReference type="Proteomes" id="UP001429357"/>
    </source>
</evidence>
<evidence type="ECO:0000256" key="4">
    <source>
        <dbReference type="SAM" id="MobiDB-lite"/>
    </source>
</evidence>
<feature type="compositionally biased region" description="Polar residues" evidence="4">
    <location>
        <begin position="104"/>
        <end position="118"/>
    </location>
</feature>
<feature type="short sequence motif" description="Important for interaction with partner proteins" evidence="2">
    <location>
        <begin position="132"/>
        <end position="137"/>
    </location>
</feature>
<dbReference type="GO" id="GO:0003677">
    <property type="term" value="F:DNA binding"/>
    <property type="evidence" value="ECO:0007669"/>
    <property type="project" value="UniProtKB-KW"/>
</dbReference>
<dbReference type="PANTHER" id="PTHR10302">
    <property type="entry name" value="SINGLE-STRANDED DNA-BINDING PROTEIN"/>
    <property type="match status" value="1"/>
</dbReference>
<keyword evidence="2" id="KW-0235">DNA replication</keyword>
<dbReference type="RefSeq" id="WP_161868655.1">
    <property type="nucleotide sequence ID" value="NZ_MAEI02000001.1"/>
</dbReference>
<dbReference type="EMBL" id="MAEI02000001">
    <property type="protein sequence ID" value="MEO1783270.1"/>
    <property type="molecule type" value="Genomic_DNA"/>
</dbReference>
<evidence type="ECO:0000256" key="3">
    <source>
        <dbReference type="PIRNR" id="PIRNR002070"/>
    </source>
</evidence>
<evidence type="ECO:0000256" key="2">
    <source>
        <dbReference type="HAMAP-Rule" id="MF_00984"/>
    </source>
</evidence>
<dbReference type="PROSITE" id="PS50935">
    <property type="entry name" value="SSB"/>
    <property type="match status" value="1"/>
</dbReference>
<evidence type="ECO:0000313" key="5">
    <source>
        <dbReference type="EMBL" id="MEO1783270.1"/>
    </source>
</evidence>
<sequence length="137" mass="15128">MSLNMVALQGKFGKNPDLRYTGSGKAVLSGTLAVDRNFKNANGEKETDWINIVVWGKQAETIANYFKKGDEIIVTGSIQVRSYDDKQGNKRYVTEINVNGFSFTSGRKSEGKQQSQQADPFAGKGNIIDVKDDDLPF</sequence>
<dbReference type="NCBIfam" id="TIGR00621">
    <property type="entry name" value="ssb"/>
    <property type="match status" value="1"/>
</dbReference>
<dbReference type="CDD" id="cd04496">
    <property type="entry name" value="SSB_OBF"/>
    <property type="match status" value="1"/>
</dbReference>
<dbReference type="InterPro" id="IPR011344">
    <property type="entry name" value="ssDNA-bd"/>
</dbReference>
<keyword evidence="2" id="KW-0233">DNA recombination</keyword>
<dbReference type="Pfam" id="PF00436">
    <property type="entry name" value="SSB"/>
    <property type="match status" value="1"/>
</dbReference>
<proteinExistence type="inferred from homology"/>
<dbReference type="Gene3D" id="2.40.50.140">
    <property type="entry name" value="Nucleic acid-binding proteins"/>
    <property type="match status" value="1"/>
</dbReference>
<reference evidence="6" key="1">
    <citation type="submission" date="2016-06" db="EMBL/GenBank/DDBJ databases">
        <title>Four novel species of enterococci isolated from chicken manure.</title>
        <authorList>
            <person name="Van Tyne D."/>
        </authorList>
    </citation>
    <scope>NUCLEOTIDE SEQUENCE [LARGE SCALE GENOMIC DNA]</scope>
    <source>
        <strain evidence="6">JM9A</strain>
    </source>
</reference>
<dbReference type="HAMAP" id="MF_00984">
    <property type="entry name" value="SSB"/>
    <property type="match status" value="1"/>
</dbReference>
<dbReference type="InterPro" id="IPR012340">
    <property type="entry name" value="NA-bd_OB-fold"/>
</dbReference>
<comment type="subunit">
    <text evidence="2">Homotetramer.</text>
</comment>
<feature type="region of interest" description="Disordered" evidence="4">
    <location>
        <begin position="104"/>
        <end position="137"/>
    </location>
</feature>
<comment type="function">
    <text evidence="2">Plays an important role in DNA replication, recombination and repair. Binds to ssDNA and to an array of partner proteins to recruit them to their sites of action during DNA metabolism.</text>
</comment>